<comment type="caution">
    <text evidence="1">The sequence shown here is derived from an EMBL/GenBank/DDBJ whole genome shotgun (WGS) entry which is preliminary data.</text>
</comment>
<sequence>MGQVRVDLLDRERVHVGAETDGTVRQAVATAAVYGRNHAMTADAAFRFDPHLAQTLQNKSGGFFFVQRQARVRVQVPPPTRHLIG</sequence>
<evidence type="ECO:0000313" key="1">
    <source>
        <dbReference type="EMBL" id="GAA0587264.1"/>
    </source>
</evidence>
<gene>
    <name evidence="1" type="ORF">GCM10009416_27190</name>
</gene>
<organism evidence="1 2">
    <name type="scientific">Craurococcus roseus</name>
    <dbReference type="NCBI Taxonomy" id="77585"/>
    <lineage>
        <taxon>Bacteria</taxon>
        <taxon>Pseudomonadati</taxon>
        <taxon>Pseudomonadota</taxon>
        <taxon>Alphaproteobacteria</taxon>
        <taxon>Acetobacterales</taxon>
        <taxon>Acetobacteraceae</taxon>
        <taxon>Craurococcus</taxon>
    </lineage>
</organism>
<proteinExistence type="predicted"/>
<keyword evidence="2" id="KW-1185">Reference proteome</keyword>
<reference evidence="1 2" key="1">
    <citation type="journal article" date="2019" name="Int. J. Syst. Evol. Microbiol.">
        <title>The Global Catalogue of Microorganisms (GCM) 10K type strain sequencing project: providing services to taxonomists for standard genome sequencing and annotation.</title>
        <authorList>
            <consortium name="The Broad Institute Genomics Platform"/>
            <consortium name="The Broad Institute Genome Sequencing Center for Infectious Disease"/>
            <person name="Wu L."/>
            <person name="Ma J."/>
        </authorList>
    </citation>
    <scope>NUCLEOTIDE SEQUENCE [LARGE SCALE GENOMIC DNA]</scope>
    <source>
        <strain evidence="1 2">JCM 9933</strain>
    </source>
</reference>
<evidence type="ECO:0000313" key="2">
    <source>
        <dbReference type="Proteomes" id="UP001501588"/>
    </source>
</evidence>
<dbReference type="EMBL" id="BAAAFZ010000038">
    <property type="protein sequence ID" value="GAA0587264.1"/>
    <property type="molecule type" value="Genomic_DNA"/>
</dbReference>
<dbReference type="Proteomes" id="UP001501588">
    <property type="component" value="Unassembled WGS sequence"/>
</dbReference>
<name>A0ABN1FBL5_9PROT</name>
<protein>
    <submittedName>
        <fullName evidence="1">Uncharacterized protein</fullName>
    </submittedName>
</protein>
<accession>A0ABN1FBL5</accession>